<accession>F8C0Y1</accession>
<dbReference type="GO" id="GO:0003677">
    <property type="term" value="F:DNA binding"/>
    <property type="evidence" value="ECO:0007669"/>
    <property type="project" value="InterPro"/>
</dbReference>
<geneLocation type="plasmid" evidence="2 3">
    <name>pHCG3</name>
</geneLocation>
<dbReference type="AlphaFoldDB" id="F8C0Y1"/>
<dbReference type="InterPro" id="IPR000792">
    <property type="entry name" value="Tscrpt_reg_LuxR_C"/>
</dbReference>
<dbReference type="Pfam" id="PF00196">
    <property type="entry name" value="GerE"/>
    <property type="match status" value="1"/>
</dbReference>
<dbReference type="CDD" id="cd06170">
    <property type="entry name" value="LuxR_C_like"/>
    <property type="match status" value="1"/>
</dbReference>
<dbReference type="SMART" id="SM00421">
    <property type="entry name" value="HTH_LUXR"/>
    <property type="match status" value="1"/>
</dbReference>
<gene>
    <name evidence="2" type="ordered locus">OCA5_pHCG300160</name>
</gene>
<dbReference type="RefSeq" id="WP_013913715.1">
    <property type="nucleotide sequence ID" value="NC_015689.1"/>
</dbReference>
<evidence type="ECO:0000313" key="2">
    <source>
        <dbReference type="EMBL" id="AEI08091.1"/>
    </source>
</evidence>
<evidence type="ECO:0000313" key="3">
    <source>
        <dbReference type="Proteomes" id="UP000007730"/>
    </source>
</evidence>
<dbReference type="SUPFAM" id="SSF46894">
    <property type="entry name" value="C-terminal effector domain of the bipartite response regulators"/>
    <property type="match status" value="1"/>
</dbReference>
<dbReference type="Gene3D" id="1.10.10.10">
    <property type="entry name" value="Winged helix-like DNA-binding domain superfamily/Winged helix DNA-binding domain"/>
    <property type="match status" value="1"/>
</dbReference>
<protein>
    <submittedName>
        <fullName evidence="2">Putative transcriptional regulatory, LuxR family</fullName>
    </submittedName>
</protein>
<organism evidence="2 3">
    <name type="scientific">Afipia carboxidovorans (strain ATCC 49405 / DSM 1227 / KCTC 32145 / OM5)</name>
    <name type="common">Oligotropha carboxidovorans</name>
    <dbReference type="NCBI Taxonomy" id="504832"/>
    <lineage>
        <taxon>Bacteria</taxon>
        <taxon>Pseudomonadati</taxon>
        <taxon>Pseudomonadota</taxon>
        <taxon>Alphaproteobacteria</taxon>
        <taxon>Hyphomicrobiales</taxon>
        <taxon>Nitrobacteraceae</taxon>
        <taxon>Afipia</taxon>
    </lineage>
</organism>
<dbReference type="KEGG" id="ocg:OCA5_pHCG300160"/>
<dbReference type="InterPro" id="IPR016032">
    <property type="entry name" value="Sig_transdc_resp-reg_C-effctor"/>
</dbReference>
<keyword evidence="3" id="KW-1185">Reference proteome</keyword>
<dbReference type="GO" id="GO:0006355">
    <property type="term" value="P:regulation of DNA-templated transcription"/>
    <property type="evidence" value="ECO:0007669"/>
    <property type="project" value="InterPro"/>
</dbReference>
<keyword evidence="2" id="KW-0614">Plasmid</keyword>
<sequence>MSIAQSESRRLLELEHLYIQLREARFQAEHLQLTEAAALINITMLGVVGTLQLAERRAPANELIKSGQEASLEPPANLPSCGVRLVILSRRETQCLQMLAEGIAPKNIAATLRLSEAAVRLYLQRARKRLNCATTLQAAVKASTLGLIETH</sequence>
<name>F8C0Y1_AFIC5</name>
<dbReference type="Proteomes" id="UP000007730">
    <property type="component" value="Plasmid pHCG3"/>
</dbReference>
<dbReference type="OrthoDB" id="9803630at2"/>
<dbReference type="EMBL" id="CP002827">
    <property type="protein sequence ID" value="AEI08091.1"/>
    <property type="molecule type" value="Genomic_DNA"/>
</dbReference>
<reference evidence="2 3" key="2">
    <citation type="journal article" date="2011" name="J. Bacteriol.">
        <title>Complete genome sequences of the chemolithoautotrophic Oligotropha carboxidovorans strains OM4 and OM5.</title>
        <authorList>
            <person name="Volland S."/>
            <person name="Rachinger M."/>
            <person name="Strittmatter A."/>
            <person name="Daniel R."/>
            <person name="Gottschalk G."/>
            <person name="Meyer O."/>
        </authorList>
    </citation>
    <scope>NUCLEOTIDE SEQUENCE [LARGE SCALE GENOMIC DNA]</scope>
    <source>
        <strain evidence="3">ATCC 49405 / DSM 1227 / KCTC 32145 / OM5</strain>
        <plasmid evidence="2">pHCG3</plasmid>
    </source>
</reference>
<reference evidence="2 3" key="1">
    <citation type="journal article" date="2003" name="Gene">
        <title>Complete nucleotide sequence of the circular megaplasmid pHCG3 of Oligotropha carboxidovorans: function in the chemolithoautotrophic utilization of CO, H(2) and CO(2).</title>
        <authorList>
            <person name="Fuhrmann S."/>
            <person name="Ferner M."/>
            <person name="Jeffke T."/>
            <person name="Henne A."/>
            <person name="Gottschalk G."/>
            <person name="Meyer O."/>
        </authorList>
    </citation>
    <scope>NUCLEOTIDE SEQUENCE [LARGE SCALE GENOMIC DNA]</scope>
    <source>
        <strain evidence="3">ATCC 49405 / DSM 1227 / KCTC 32145 / OM5</strain>
        <plasmid evidence="2">pHCG3</plasmid>
    </source>
</reference>
<dbReference type="PROSITE" id="PS50043">
    <property type="entry name" value="HTH_LUXR_2"/>
    <property type="match status" value="1"/>
</dbReference>
<dbReference type="HOGENOM" id="CLU_1729534_0_0_5"/>
<feature type="domain" description="HTH luxR-type" evidence="1">
    <location>
        <begin position="81"/>
        <end position="146"/>
    </location>
</feature>
<evidence type="ECO:0000259" key="1">
    <source>
        <dbReference type="PROSITE" id="PS50043"/>
    </source>
</evidence>
<dbReference type="PRINTS" id="PR00038">
    <property type="entry name" value="HTHLUXR"/>
</dbReference>
<proteinExistence type="predicted"/>
<dbReference type="InterPro" id="IPR036388">
    <property type="entry name" value="WH-like_DNA-bd_sf"/>
</dbReference>